<dbReference type="Proteomes" id="UP000001027">
    <property type="component" value="Chromosome"/>
</dbReference>
<dbReference type="HOGENOM" id="CLU_1286718_0_0_4"/>
<evidence type="ECO:0000313" key="2">
    <source>
        <dbReference type="Proteomes" id="UP000001027"/>
    </source>
</evidence>
<proteinExistence type="predicted"/>
<dbReference type="RefSeq" id="WP_010926233.1">
    <property type="nucleotide sequence ID" value="NC_002927.3"/>
</dbReference>
<protein>
    <submittedName>
        <fullName evidence="1">Uncharacterized protein</fullName>
    </submittedName>
</protein>
<evidence type="ECO:0000313" key="1">
    <source>
        <dbReference type="EMBL" id="CAE32170.1"/>
    </source>
</evidence>
<dbReference type="KEGG" id="bbr:BB1673"/>
<accession>A0A0H3LQ62</accession>
<dbReference type="AlphaFoldDB" id="A0A0H3LQ62"/>
<name>A0A0H3LQ62_BORBR</name>
<sequence length="214" mass="22828">MTAPTPRKPLVVGWLYEGIVPPVFTDSVVIYREWLRQGHANISPVIRKSDADAYYIPDGEVRVECAPDQRGIGIGAWVGSRCIYSGGHEIPAGANAPAADDTPPRFTISASDRFELTGAVGLLRGYDCAGAADALQRVLDAESASFSVQGEDDARDAGRYRTVRKVAADQENGYALMAEASREVGIEVGQYPTPEQFDAVVDLVAAQQGKGGEA</sequence>
<organism evidence="1 2">
    <name type="scientific">Bordetella bronchiseptica (strain ATCC BAA-588 / NCTC 13252 / RB50)</name>
    <name type="common">Alcaligenes bronchisepticus</name>
    <dbReference type="NCBI Taxonomy" id="257310"/>
    <lineage>
        <taxon>Bacteria</taxon>
        <taxon>Pseudomonadati</taxon>
        <taxon>Pseudomonadota</taxon>
        <taxon>Betaproteobacteria</taxon>
        <taxon>Burkholderiales</taxon>
        <taxon>Alcaligenaceae</taxon>
        <taxon>Bordetella</taxon>
    </lineage>
</organism>
<gene>
    <name evidence="1" type="ordered locus">BB1673</name>
</gene>
<dbReference type="EMBL" id="BX640442">
    <property type="protein sequence ID" value="CAE32170.1"/>
    <property type="molecule type" value="Genomic_DNA"/>
</dbReference>
<reference evidence="1 2" key="1">
    <citation type="journal article" date="2003" name="Nat. Genet.">
        <title>Comparative analysis of the genome sequences of Bordetella pertussis, Bordetella parapertussis and Bordetella bronchiseptica.</title>
        <authorList>
            <person name="Parkhill J."/>
            <person name="Sebaihia M."/>
            <person name="Preston A."/>
            <person name="Murphy L.D."/>
            <person name="Thomson N.R."/>
            <person name="Harris D.E."/>
            <person name="Holden M.T.G."/>
            <person name="Churcher C.M."/>
            <person name="Bentley S.D."/>
            <person name="Mungall K.L."/>
            <person name="Cerdeno-Tarraga A.-M."/>
            <person name="Temple L."/>
            <person name="James K.D."/>
            <person name="Harris B."/>
            <person name="Quail M.A."/>
            <person name="Achtman M."/>
            <person name="Atkin R."/>
            <person name="Baker S."/>
            <person name="Basham D."/>
            <person name="Bason N."/>
            <person name="Cherevach I."/>
            <person name="Chillingworth T."/>
            <person name="Collins M."/>
            <person name="Cronin A."/>
            <person name="Davis P."/>
            <person name="Doggett J."/>
            <person name="Feltwell T."/>
            <person name="Goble A."/>
            <person name="Hamlin N."/>
            <person name="Hauser H."/>
            <person name="Holroyd S."/>
            <person name="Jagels K."/>
            <person name="Leather S."/>
            <person name="Moule S."/>
            <person name="Norberczak H."/>
            <person name="O'Neil S."/>
            <person name="Ormond D."/>
            <person name="Price C."/>
            <person name="Rabbinowitsch E."/>
            <person name="Rutter S."/>
            <person name="Sanders M."/>
            <person name="Saunders D."/>
            <person name="Seeger K."/>
            <person name="Sharp S."/>
            <person name="Simmonds M."/>
            <person name="Skelton J."/>
            <person name="Squares R."/>
            <person name="Squares S."/>
            <person name="Stevens K."/>
            <person name="Unwin L."/>
            <person name="Whitehead S."/>
            <person name="Barrell B.G."/>
            <person name="Maskell D.J."/>
        </authorList>
    </citation>
    <scope>NUCLEOTIDE SEQUENCE [LARGE SCALE GENOMIC DNA]</scope>
    <source>
        <strain evidence="1 2">ATCC BAA-588 / NCTC 13252 / RB50</strain>
    </source>
</reference>